<sequence>MEVEETRRGTSGSICRYGECPAGVNGTLFVPAAPISLLGNVRRKFNNVFGKSTMYPTVRAKNVRNVVIILAYYRSGSSYTGSVFNTHKDVMYLFEPLYNVQKGYSNAKANSVSAKLRRILQRIVDCKLDDYVDDFRINPSFLKRSRAVTHAENCSYVLHARKVFKCASFPSALTRYDRRAAASRTSQQRRKLPAGLKSISLGELCRRYDTLVLKLIRGDIAEIEPLLGQRGKRIRVIHLVRDPRGMLRSQKSILGPRFGLHESVNVSMLEQAHELCDRMLRNLVAADRLNSRRGDVVMTVRYEDMATDPHGVVDGMFKFADIAMSSDVRRLLMMTAAKARMSREDAYGTVRKNSTKTAYAWEKEDASFLRPIEYACGEFLSKAGYPVTSSLSATEQSPRER</sequence>
<dbReference type="InterPro" id="IPR051135">
    <property type="entry name" value="Gal/GlcNAc/GalNAc_ST"/>
</dbReference>
<evidence type="ECO:0000313" key="2">
    <source>
        <dbReference type="RefSeq" id="XP_014671214.1"/>
    </source>
</evidence>
<name>A0ABM1EG93_PRICU</name>
<keyword evidence="1" id="KW-1185">Reference proteome</keyword>
<dbReference type="PANTHER" id="PTHR10704">
    <property type="entry name" value="CARBOHYDRATE SULFOTRANSFERASE"/>
    <property type="match status" value="1"/>
</dbReference>
<reference evidence="2" key="1">
    <citation type="submission" date="2025-08" db="UniProtKB">
        <authorList>
            <consortium name="RefSeq"/>
        </authorList>
    </citation>
    <scope>IDENTIFICATION</scope>
</reference>
<evidence type="ECO:0000313" key="1">
    <source>
        <dbReference type="Proteomes" id="UP000695022"/>
    </source>
</evidence>
<dbReference type="Proteomes" id="UP000695022">
    <property type="component" value="Unplaced"/>
</dbReference>
<accession>A0ABM1EG93</accession>
<protein>
    <submittedName>
        <fullName evidence="2">Carbohydrate sulfotransferase 1-like</fullName>
    </submittedName>
</protein>
<dbReference type="SUPFAM" id="SSF52540">
    <property type="entry name" value="P-loop containing nucleoside triphosphate hydrolases"/>
    <property type="match status" value="1"/>
</dbReference>
<dbReference type="Gene3D" id="3.40.50.300">
    <property type="entry name" value="P-loop containing nucleotide triphosphate hydrolases"/>
    <property type="match status" value="1"/>
</dbReference>
<dbReference type="GeneID" id="106811984"/>
<dbReference type="Pfam" id="PF13469">
    <property type="entry name" value="Sulfotransfer_3"/>
    <property type="match status" value="1"/>
</dbReference>
<organism evidence="1 2">
    <name type="scientific">Priapulus caudatus</name>
    <name type="common">Priapulid worm</name>
    <dbReference type="NCBI Taxonomy" id="37621"/>
    <lineage>
        <taxon>Eukaryota</taxon>
        <taxon>Metazoa</taxon>
        <taxon>Ecdysozoa</taxon>
        <taxon>Scalidophora</taxon>
        <taxon>Priapulida</taxon>
        <taxon>Priapulimorpha</taxon>
        <taxon>Priapulimorphida</taxon>
        <taxon>Priapulidae</taxon>
        <taxon>Priapulus</taxon>
    </lineage>
</organism>
<proteinExistence type="predicted"/>
<dbReference type="InterPro" id="IPR027417">
    <property type="entry name" value="P-loop_NTPase"/>
</dbReference>
<gene>
    <name evidence="2" type="primary">LOC106811984</name>
</gene>
<dbReference type="RefSeq" id="XP_014671214.1">
    <property type="nucleotide sequence ID" value="XM_014815728.1"/>
</dbReference>
<dbReference type="PANTHER" id="PTHR10704:SF71">
    <property type="entry name" value="CARBOHYDRATE SULFOTRANSFERASE 1-LIKE"/>
    <property type="match status" value="1"/>
</dbReference>